<dbReference type="SUPFAM" id="SSF56112">
    <property type="entry name" value="Protein kinase-like (PK-like)"/>
    <property type="match status" value="1"/>
</dbReference>
<keyword evidence="14" id="KW-1185">Reference proteome</keyword>
<evidence type="ECO:0000256" key="7">
    <source>
        <dbReference type="ARBA" id="ARBA00023157"/>
    </source>
</evidence>
<evidence type="ECO:0000256" key="2">
    <source>
        <dbReference type="ARBA" id="ARBA00022692"/>
    </source>
</evidence>
<dbReference type="InterPro" id="IPR000719">
    <property type="entry name" value="Prot_kinase_dom"/>
</dbReference>
<evidence type="ECO:0000259" key="12">
    <source>
        <dbReference type="PROSITE" id="PS50221"/>
    </source>
</evidence>
<dbReference type="PROSITE" id="PS50011">
    <property type="entry name" value="PROTEIN_KINASE_DOM"/>
    <property type="match status" value="1"/>
</dbReference>
<dbReference type="InterPro" id="IPR011009">
    <property type="entry name" value="Kinase-like_dom_sf"/>
</dbReference>
<keyword evidence="7" id="KW-1015">Disulfide bond</keyword>
<dbReference type="Gene3D" id="2.60.220.50">
    <property type="match status" value="1"/>
</dbReference>
<dbReference type="Pfam" id="PF01825">
    <property type="entry name" value="GPS"/>
    <property type="match status" value="1"/>
</dbReference>
<dbReference type="SUPFAM" id="SSF81296">
    <property type="entry name" value="E set domains"/>
    <property type="match status" value="1"/>
</dbReference>
<sequence length="1086" mass="122480">MLGGRSGLLLLILPIWMSIVRAELYCGGMVEPAVHLYRHRGHTDAKSLMGLMKNTRDCLFEFTVTGLDRSDIHYWSVSWKDLAQESSTCEDGKCSLFSRDSTVHFSIDLGAPQPQLLARKRPDPSITSVSYQPEGTIFISGSSFSADFINAITIDGSICTVDHLDESSITCRIDHHVSSVSTVEISIVQTGLKTSLTYFLSPPDDCTTNFCPTCPNPPSPFIPKILTNLVDYITNMMNVNPSLLRCYAVDLVNINKLVSSLDYTLNCGTLRTAVYNVGQIGIFSKCFSNQSDVDFVLSNPNLILPANSSQLTDLVQAVGGRVPSFSPASIDRYIYTIVSDILRNTSENFSSTLTDSLDIVTQRYVFTTAKSDLILQTASGGVQMSAVNISSSVVLSSLKKSALPNDTVVMAVLTALLRNPYQNISQSATYSDVIGVTLYYNETELRVSNTTQDIIITMSNVRAPPSGREFICMFWKDTDWSPNGCTYHRENDLHQCYCSHLTSFVLQTKETSTNNTGLIVGVVVGVIAAIVVIGIVIFVVLRMKRRERNEISLDMVEIPKHIPHDQIEYGSVIYNGDHVIIKKGIYENSSVVLKFHRKDDRTKREISILRVLHHPMVVQYYGSCIDGEGKEWIVLENVPMGHLQSWLKEMAGNLTEDQMFDLCLNISSVVSYLHGSGITLHNLSTTNILIKSHDPRATVVRLVDFSVAEMTSTTPRGELITVNSDATDKLRGRDDVWMFGVIMWEVQHQKPFPQDILEAKSVANGDLQWQSDLYTSLALECLNDSPLNRPPFPTITSRLNEEIKEKRSLRGKTTVLQRDGTSVRIESPVLHSKHHAVNEEEEKQMDLKKREETLRGNEEEEKICESNMRRTGEDERTDSFRRKEEEKRAESFRRKKEEEERAQSFRRKTEEKESMREEREEEDIEGESFIVLQTQVKGEETKETRAEKRLKRQERQKKKVSLPPLLPLVPLDGQSPSENTSTEATPRSHFNTPRSLNNTPRGNTPRRSLRRSGRLDDDASHLFTEEDPTTMTIDEMSEDERGNTPRRKVWRQQVHASSEEDVSEDGQGSSETEESSRVDMYKSTDR</sequence>
<evidence type="ECO:0000256" key="4">
    <source>
        <dbReference type="ARBA" id="ARBA00022840"/>
    </source>
</evidence>
<dbReference type="GO" id="GO:0004674">
    <property type="term" value="F:protein serine/threonine kinase activity"/>
    <property type="evidence" value="ECO:0007669"/>
    <property type="project" value="TreeGrafter"/>
</dbReference>
<feature type="compositionally biased region" description="Polar residues" evidence="8">
    <location>
        <begin position="974"/>
        <end position="1002"/>
    </location>
</feature>
<keyword evidence="10" id="KW-0732">Signal</keyword>
<dbReference type="Gene3D" id="2.60.40.10">
    <property type="entry name" value="Immunoglobulins"/>
    <property type="match status" value="1"/>
</dbReference>
<dbReference type="InParanoid" id="A0A2P6NR50"/>
<dbReference type="OrthoDB" id="1915767at2759"/>
<dbReference type="InterPro" id="IPR051681">
    <property type="entry name" value="Ser/Thr_Kinases-Pseudokinases"/>
</dbReference>
<feature type="compositionally biased region" description="Basic and acidic residues" evidence="8">
    <location>
        <begin position="937"/>
        <end position="947"/>
    </location>
</feature>
<feature type="compositionally biased region" description="Basic residues" evidence="8">
    <location>
        <begin position="948"/>
        <end position="960"/>
    </location>
</feature>
<evidence type="ECO:0000256" key="5">
    <source>
        <dbReference type="ARBA" id="ARBA00022989"/>
    </source>
</evidence>
<dbReference type="InterPro" id="IPR013783">
    <property type="entry name" value="Ig-like_fold"/>
</dbReference>
<dbReference type="InterPro" id="IPR000203">
    <property type="entry name" value="GPS"/>
</dbReference>
<gene>
    <name evidence="13" type="ORF">PROFUN_05352</name>
</gene>
<dbReference type="InterPro" id="IPR046338">
    <property type="entry name" value="GAIN_dom_sf"/>
</dbReference>
<feature type="region of interest" description="Disordered" evidence="8">
    <location>
        <begin position="810"/>
        <end position="1086"/>
    </location>
</feature>
<protein>
    <submittedName>
        <fullName evidence="13">Uncharacterized protein</fullName>
    </submittedName>
</protein>
<dbReference type="Pfam" id="PF07714">
    <property type="entry name" value="PK_Tyr_Ser-Thr"/>
    <property type="match status" value="1"/>
</dbReference>
<dbReference type="STRING" id="1890364.A0A2P6NR50"/>
<evidence type="ECO:0000256" key="6">
    <source>
        <dbReference type="ARBA" id="ARBA00023136"/>
    </source>
</evidence>
<dbReference type="InterPro" id="IPR001245">
    <property type="entry name" value="Ser-Thr/Tyr_kinase_cat_dom"/>
</dbReference>
<keyword evidence="5 9" id="KW-1133">Transmembrane helix</keyword>
<evidence type="ECO:0000256" key="3">
    <source>
        <dbReference type="ARBA" id="ARBA00022741"/>
    </source>
</evidence>
<feature type="compositionally biased region" description="Basic and acidic residues" evidence="8">
    <location>
        <begin position="844"/>
        <end position="918"/>
    </location>
</feature>
<proteinExistence type="predicted"/>
<evidence type="ECO:0000256" key="10">
    <source>
        <dbReference type="SAM" id="SignalP"/>
    </source>
</evidence>
<organism evidence="13 14">
    <name type="scientific">Planoprotostelium fungivorum</name>
    <dbReference type="NCBI Taxonomy" id="1890364"/>
    <lineage>
        <taxon>Eukaryota</taxon>
        <taxon>Amoebozoa</taxon>
        <taxon>Evosea</taxon>
        <taxon>Variosea</taxon>
        <taxon>Cavosteliida</taxon>
        <taxon>Cavosteliaceae</taxon>
        <taxon>Planoprotostelium</taxon>
    </lineage>
</organism>
<dbReference type="GO" id="GO:0016020">
    <property type="term" value="C:membrane"/>
    <property type="evidence" value="ECO:0007669"/>
    <property type="project" value="UniProtKB-SubCell"/>
</dbReference>
<dbReference type="PROSITE" id="PS50221">
    <property type="entry name" value="GAIN_B"/>
    <property type="match status" value="1"/>
</dbReference>
<accession>A0A2P6NR50</accession>
<evidence type="ECO:0000256" key="1">
    <source>
        <dbReference type="ARBA" id="ARBA00004370"/>
    </source>
</evidence>
<dbReference type="Gene3D" id="1.10.510.10">
    <property type="entry name" value="Transferase(Phosphotransferase) domain 1"/>
    <property type="match status" value="1"/>
</dbReference>
<dbReference type="AlphaFoldDB" id="A0A2P6NR50"/>
<feature type="chain" id="PRO_5015127622" evidence="10">
    <location>
        <begin position="23"/>
        <end position="1086"/>
    </location>
</feature>
<evidence type="ECO:0000256" key="9">
    <source>
        <dbReference type="SAM" id="Phobius"/>
    </source>
</evidence>
<evidence type="ECO:0000313" key="13">
    <source>
        <dbReference type="EMBL" id="PRP86433.1"/>
    </source>
</evidence>
<evidence type="ECO:0000313" key="14">
    <source>
        <dbReference type="Proteomes" id="UP000241769"/>
    </source>
</evidence>
<comment type="caution">
    <text evidence="13">The sequence shown here is derived from an EMBL/GenBank/DDBJ whole genome shotgun (WGS) entry which is preliminary data.</text>
</comment>
<name>A0A2P6NR50_9EUKA</name>
<dbReference type="InterPro" id="IPR014756">
    <property type="entry name" value="Ig_E-set"/>
</dbReference>
<keyword evidence="4" id="KW-0067">ATP-binding</keyword>
<keyword evidence="3" id="KW-0547">Nucleotide-binding</keyword>
<dbReference type="GO" id="GO:0005524">
    <property type="term" value="F:ATP binding"/>
    <property type="evidence" value="ECO:0007669"/>
    <property type="project" value="UniProtKB-KW"/>
</dbReference>
<feature type="domain" description="Protein kinase" evidence="11">
    <location>
        <begin position="527"/>
        <end position="803"/>
    </location>
</feature>
<evidence type="ECO:0000259" key="11">
    <source>
        <dbReference type="PROSITE" id="PS50011"/>
    </source>
</evidence>
<dbReference type="EMBL" id="MDYQ01000031">
    <property type="protein sequence ID" value="PRP86433.1"/>
    <property type="molecule type" value="Genomic_DNA"/>
</dbReference>
<dbReference type="CDD" id="cd00603">
    <property type="entry name" value="IPT_PCSR"/>
    <property type="match status" value="1"/>
</dbReference>
<dbReference type="PANTHER" id="PTHR44329">
    <property type="entry name" value="SERINE/THREONINE-PROTEIN KINASE TNNI3K-RELATED"/>
    <property type="match status" value="1"/>
</dbReference>
<feature type="signal peptide" evidence="10">
    <location>
        <begin position="1"/>
        <end position="22"/>
    </location>
</feature>
<keyword evidence="2 9" id="KW-0812">Transmembrane</keyword>
<dbReference type="InterPro" id="IPR002909">
    <property type="entry name" value="IPT_dom"/>
</dbReference>
<feature type="transmembrane region" description="Helical" evidence="9">
    <location>
        <begin position="518"/>
        <end position="541"/>
    </location>
</feature>
<evidence type="ECO:0000256" key="8">
    <source>
        <dbReference type="SAM" id="MobiDB-lite"/>
    </source>
</evidence>
<dbReference type="Proteomes" id="UP000241769">
    <property type="component" value="Unassembled WGS sequence"/>
</dbReference>
<feature type="domain" description="GAIN-B" evidence="12">
    <location>
        <begin position="373"/>
        <end position="514"/>
    </location>
</feature>
<feature type="compositionally biased region" description="Basic and acidic residues" evidence="8">
    <location>
        <begin position="1074"/>
        <end position="1086"/>
    </location>
</feature>
<dbReference type="Pfam" id="PF01833">
    <property type="entry name" value="TIG"/>
    <property type="match status" value="1"/>
</dbReference>
<keyword evidence="6 9" id="KW-0472">Membrane</keyword>
<reference evidence="13 14" key="1">
    <citation type="journal article" date="2018" name="Genome Biol. Evol.">
        <title>Multiple Roots of Fruiting Body Formation in Amoebozoa.</title>
        <authorList>
            <person name="Hillmann F."/>
            <person name="Forbes G."/>
            <person name="Novohradska S."/>
            <person name="Ferling I."/>
            <person name="Riege K."/>
            <person name="Groth M."/>
            <person name="Westermann M."/>
            <person name="Marz M."/>
            <person name="Spaller T."/>
            <person name="Winckler T."/>
            <person name="Schaap P."/>
            <person name="Glockner G."/>
        </authorList>
    </citation>
    <scope>NUCLEOTIDE SEQUENCE [LARGE SCALE GENOMIC DNA]</scope>
    <source>
        <strain evidence="13 14">Jena</strain>
    </source>
</reference>
<dbReference type="InterPro" id="IPR057244">
    <property type="entry name" value="GAIN_B"/>
</dbReference>
<comment type="subcellular location">
    <subcellularLocation>
        <location evidence="1">Membrane</location>
    </subcellularLocation>
</comment>
<feature type="compositionally biased region" description="Basic and acidic residues" evidence="8">
    <location>
        <begin position="1013"/>
        <end position="1024"/>
    </location>
</feature>